<organism evidence="5 6">
    <name type="scientific">Enteractinococcus helveticum</name>
    <dbReference type="NCBI Taxonomy" id="1837282"/>
    <lineage>
        <taxon>Bacteria</taxon>
        <taxon>Bacillati</taxon>
        <taxon>Actinomycetota</taxon>
        <taxon>Actinomycetes</taxon>
        <taxon>Micrococcales</taxon>
        <taxon>Micrococcaceae</taxon>
    </lineage>
</organism>
<feature type="compositionally biased region" description="Basic and acidic residues" evidence="1">
    <location>
        <begin position="501"/>
        <end position="517"/>
    </location>
</feature>
<evidence type="ECO:0000313" key="6">
    <source>
        <dbReference type="Proteomes" id="UP000078292"/>
    </source>
</evidence>
<feature type="compositionally biased region" description="Acidic residues" evidence="1">
    <location>
        <begin position="443"/>
        <end position="479"/>
    </location>
</feature>
<dbReference type="OrthoDB" id="7210788at2"/>
<keyword evidence="2" id="KW-1133">Transmembrane helix</keyword>
<evidence type="ECO:0000256" key="1">
    <source>
        <dbReference type="SAM" id="MobiDB-lite"/>
    </source>
</evidence>
<comment type="caution">
    <text evidence="5">The sequence shown here is derived from an EMBL/GenBank/DDBJ whole genome shotgun (WGS) entry which is preliminary data.</text>
</comment>
<evidence type="ECO:0000256" key="3">
    <source>
        <dbReference type="SAM" id="SignalP"/>
    </source>
</evidence>
<sequence>MGAIVLSTAGLVGISAPAHAVTDAGAGAIIASTMFQADASEAGQREISQSDFNWGVRSSFRNYIKGPIAGGSITAVGGAAADSAGILTWSNGAGSLKEAESFSGRVSFTGGVSYRGHAGDQYEGGYGLNVDLTNPTIEFEETAAGVTGVLYIDAFANPYGGAEGIDEKQVPFANLTFSDGFAVEDDTLSGTATATLHEDGVDAFIGFYEAGSQLDPITFSATLAPAVTEVAPEAPTQNGGTVTIPEVEGIEYVVDGEVVSPGDLELESGVPLKVTARAEEGYALTEGSTSEWTFEYEAPVVAEASLTVTPTSDLDPNGQTVTIRGSGFDTSADAPAYLPVNKAGFYVQIGWIDEEWRPSEGAPSSARSNAYSVWVQDTNADEPYMLWDEAEDGTASFTWEVEIDKATLDEKQREGAQLAVFTIGAGGQQQPMNEKVIPISFADETESPEPDDTESPEPGETETPEPGDTETPEPGDSESPEPTQSETKSPNDNTGSPSADAVDHSVDDLTEDNRGDIDVPASAKAGETITVNVGEEYAGEQVDPVLFSDPYVFDTATVADGGAIQVTLPNNVTGEHRFAVYFAGETGADGVLGWSTVTISAADNEGQDAKDADDTGDDSEEVTTAGTNDNEADKSGGLAKTGAEPVIVAIGGLLLLVAGGVALVASRARRNGMQQ</sequence>
<evidence type="ECO:0000259" key="4">
    <source>
        <dbReference type="Pfam" id="PF04213"/>
    </source>
</evidence>
<feature type="transmembrane region" description="Helical" evidence="2">
    <location>
        <begin position="646"/>
        <end position="665"/>
    </location>
</feature>
<gene>
    <name evidence="5" type="ORF">A6F49_03745</name>
</gene>
<name>A0A1B7M2V7_9MICC</name>
<reference evidence="5 6" key="1">
    <citation type="submission" date="2016-04" db="EMBL/GenBank/DDBJ databases">
        <title>First whole genome shotgun sequence of the bacterium Enteractinococcus sp. strain UASWS1574.</title>
        <authorList>
            <person name="Crovadore J."/>
            <person name="Chablais R."/>
            <person name="Lefort F."/>
        </authorList>
    </citation>
    <scope>NUCLEOTIDE SEQUENCE [LARGE SCALE GENOMIC DNA]</scope>
    <source>
        <strain evidence="5 6">UASWS1574</strain>
    </source>
</reference>
<dbReference type="STRING" id="1837282.A6F49_03745"/>
<dbReference type="AlphaFoldDB" id="A0A1B7M2V7"/>
<keyword evidence="2" id="KW-0472">Membrane</keyword>
<feature type="region of interest" description="Disordered" evidence="1">
    <location>
        <begin position="603"/>
        <end position="638"/>
    </location>
</feature>
<accession>A0A1B7M2V7</accession>
<protein>
    <recommendedName>
        <fullName evidence="4">Htaa domain-containing protein</fullName>
    </recommendedName>
</protein>
<feature type="region of interest" description="Disordered" evidence="1">
    <location>
        <begin position="443"/>
        <end position="521"/>
    </location>
</feature>
<dbReference type="InterPro" id="IPR007331">
    <property type="entry name" value="Htaa"/>
</dbReference>
<feature type="compositionally biased region" description="Polar residues" evidence="1">
    <location>
        <begin position="480"/>
        <end position="497"/>
    </location>
</feature>
<keyword evidence="3" id="KW-0732">Signal</keyword>
<dbReference type="Proteomes" id="UP000078292">
    <property type="component" value="Unassembled WGS sequence"/>
</dbReference>
<keyword evidence="6" id="KW-1185">Reference proteome</keyword>
<dbReference type="RefSeq" id="WP_043055960.1">
    <property type="nucleotide sequence ID" value="NZ_LXEY01000006.1"/>
</dbReference>
<proteinExistence type="predicted"/>
<dbReference type="EMBL" id="LXEY01000006">
    <property type="protein sequence ID" value="OAV62924.1"/>
    <property type="molecule type" value="Genomic_DNA"/>
</dbReference>
<feature type="chain" id="PRO_5008597238" description="Htaa domain-containing protein" evidence="3">
    <location>
        <begin position="21"/>
        <end position="675"/>
    </location>
</feature>
<keyword evidence="2" id="KW-0812">Transmembrane</keyword>
<dbReference type="Pfam" id="PF04213">
    <property type="entry name" value="HtaA"/>
    <property type="match status" value="1"/>
</dbReference>
<feature type="domain" description="Htaa" evidence="4">
    <location>
        <begin position="50"/>
        <end position="220"/>
    </location>
</feature>
<dbReference type="Gene3D" id="2.60.40.230">
    <property type="entry name" value="Neocarzinostatin-like"/>
    <property type="match status" value="1"/>
</dbReference>
<evidence type="ECO:0000256" key="2">
    <source>
        <dbReference type="SAM" id="Phobius"/>
    </source>
</evidence>
<evidence type="ECO:0000313" key="5">
    <source>
        <dbReference type="EMBL" id="OAV62924.1"/>
    </source>
</evidence>
<feature type="signal peptide" evidence="3">
    <location>
        <begin position="1"/>
        <end position="20"/>
    </location>
</feature>